<feature type="compositionally biased region" description="Polar residues" evidence="1">
    <location>
        <begin position="145"/>
        <end position="158"/>
    </location>
</feature>
<dbReference type="OrthoDB" id="4066471at2759"/>
<protein>
    <recommendedName>
        <fullName evidence="2">Myb/SANT-like DNA-binding domain-containing protein</fullName>
    </recommendedName>
</protein>
<dbReference type="GeneID" id="59237449"/>
<gene>
    <name evidence="3" type="ORF">HG535_0F02010</name>
</gene>
<dbReference type="RefSeq" id="XP_037145416.1">
    <property type="nucleotide sequence ID" value="XM_037289521.1"/>
</dbReference>
<feature type="compositionally biased region" description="Basic and acidic residues" evidence="1">
    <location>
        <begin position="360"/>
        <end position="373"/>
    </location>
</feature>
<feature type="compositionally biased region" description="Low complexity" evidence="1">
    <location>
        <begin position="188"/>
        <end position="199"/>
    </location>
</feature>
<feature type="region of interest" description="Disordered" evidence="1">
    <location>
        <begin position="137"/>
        <end position="208"/>
    </location>
</feature>
<name>A0A7H9B532_ZYGMR</name>
<evidence type="ECO:0000313" key="4">
    <source>
        <dbReference type="Proteomes" id="UP000509704"/>
    </source>
</evidence>
<dbReference type="Proteomes" id="UP000509704">
    <property type="component" value="Chromosome 6"/>
</dbReference>
<organism evidence="3 4">
    <name type="scientific">Zygotorulaspora mrakii</name>
    <name type="common">Zygosaccharomyces mrakii</name>
    <dbReference type="NCBI Taxonomy" id="42260"/>
    <lineage>
        <taxon>Eukaryota</taxon>
        <taxon>Fungi</taxon>
        <taxon>Dikarya</taxon>
        <taxon>Ascomycota</taxon>
        <taxon>Saccharomycotina</taxon>
        <taxon>Saccharomycetes</taxon>
        <taxon>Saccharomycetales</taxon>
        <taxon>Saccharomycetaceae</taxon>
        <taxon>Zygotorulaspora</taxon>
    </lineage>
</organism>
<evidence type="ECO:0000256" key="1">
    <source>
        <dbReference type="SAM" id="MobiDB-lite"/>
    </source>
</evidence>
<dbReference type="Pfam" id="PF13873">
    <property type="entry name" value="Myb_DNA-bind_5"/>
    <property type="match status" value="1"/>
</dbReference>
<dbReference type="EMBL" id="CP058609">
    <property type="protein sequence ID" value="QLG73690.1"/>
    <property type="molecule type" value="Genomic_DNA"/>
</dbReference>
<feature type="region of interest" description="Disordered" evidence="1">
    <location>
        <begin position="347"/>
        <end position="373"/>
    </location>
</feature>
<dbReference type="KEGG" id="zmk:HG535_0F02010"/>
<proteinExistence type="predicted"/>
<feature type="domain" description="Myb/SANT-like DNA-binding" evidence="2">
    <location>
        <begin position="28"/>
        <end position="64"/>
    </location>
</feature>
<sequence length="373" mass="42011">MDDRALTDHDDLLLRLMDRYKPHLRPYAYRLQTWEQVLEEYNSQTGSKYRQIRTLKKKFEKLRDAYTAGDDKIEVGNLELLQKLLRESHQQTSARSQSQMTKIHHSTEGEIIAGNLKIAKSRDSHLISQRQDNLKENLLENEKNASPSNDTSRESSGPNQPPPLDSITIGFPHSHGHPHNDSKASETSSPSQIPIASSSYDRGLGLTDNHLDPINNVANIEAAKTNTPSTKGSPEDEHVNAQMNTRVLSNLLSQFATQHQYSKSVASSQSSPFPISNMPINSQASSLTLEVLYAELQNIRVSQEELRNEVLYRLDIISAGLAENLNQIRQQGKSQVVKASVSTDNQFHIDSHNHRHGNRLRNDSDDDRERSLG</sequence>
<dbReference type="AlphaFoldDB" id="A0A7H9B532"/>
<dbReference type="InterPro" id="IPR028002">
    <property type="entry name" value="Myb_DNA-bind_5"/>
</dbReference>
<accession>A0A7H9B532</accession>
<evidence type="ECO:0000313" key="3">
    <source>
        <dbReference type="EMBL" id="QLG73690.1"/>
    </source>
</evidence>
<keyword evidence="4" id="KW-1185">Reference proteome</keyword>
<reference evidence="3 4" key="1">
    <citation type="submission" date="2020-07" db="EMBL/GenBank/DDBJ databases">
        <title>The yeast mating-type switching endonuclease HO is a domesticated member of an unorthodox homing genetic element family.</title>
        <authorList>
            <person name="Coughlan A.Y."/>
            <person name="Lombardi L."/>
            <person name="Braun-Galleani S."/>
            <person name="Martos A.R."/>
            <person name="Galeote V."/>
            <person name="Bigey F."/>
            <person name="Dequin S."/>
            <person name="Byrne K.P."/>
            <person name="Wolfe K.H."/>
        </authorList>
    </citation>
    <scope>NUCLEOTIDE SEQUENCE [LARGE SCALE GENOMIC DNA]</scope>
    <source>
        <strain evidence="3 4">NRRL Y-6702</strain>
    </source>
</reference>
<evidence type="ECO:0000259" key="2">
    <source>
        <dbReference type="Pfam" id="PF13873"/>
    </source>
</evidence>